<dbReference type="EMBL" id="OU893337">
    <property type="protein sequence ID" value="CAG9794452.1"/>
    <property type="molecule type" value="Genomic_DNA"/>
</dbReference>
<evidence type="ECO:0000256" key="1">
    <source>
        <dbReference type="ARBA" id="ARBA00022690"/>
    </source>
</evidence>
<keyword evidence="4" id="KW-0732">Signal</keyword>
<protein>
    <recommendedName>
        <fullName evidence="5">BPTI/Kunitz inhibitor domain-containing protein</fullName>
    </recommendedName>
</protein>
<dbReference type="SUPFAM" id="SSF57362">
    <property type="entry name" value="BPTI-like"/>
    <property type="match status" value="1"/>
</dbReference>
<dbReference type="Pfam" id="PF00014">
    <property type="entry name" value="Kunitz_BPTI"/>
    <property type="match status" value="1"/>
</dbReference>
<dbReference type="OrthoDB" id="4473401at2759"/>
<keyword evidence="3" id="KW-1015">Disulfide bond</keyword>
<dbReference type="InterPro" id="IPR036880">
    <property type="entry name" value="Kunitz_BPTI_sf"/>
</dbReference>
<keyword evidence="2" id="KW-0722">Serine protease inhibitor</keyword>
<dbReference type="FunFam" id="4.10.410.10:FF:000004">
    <property type="entry name" value="Tissue factor pathway inhibitor"/>
    <property type="match status" value="1"/>
</dbReference>
<feature type="chain" id="PRO_5040324983" description="BPTI/Kunitz inhibitor domain-containing protein" evidence="4">
    <location>
        <begin position="19"/>
        <end position="74"/>
    </location>
</feature>
<dbReference type="CDD" id="cd00109">
    <property type="entry name" value="Kunitz-type"/>
    <property type="match status" value="1"/>
</dbReference>
<accession>A0A9N9RDP4</accession>
<evidence type="ECO:0000313" key="7">
    <source>
        <dbReference type="Proteomes" id="UP001153714"/>
    </source>
</evidence>
<keyword evidence="7" id="KW-1185">Reference proteome</keyword>
<evidence type="ECO:0000259" key="5">
    <source>
        <dbReference type="PROSITE" id="PS50279"/>
    </source>
</evidence>
<feature type="signal peptide" evidence="4">
    <location>
        <begin position="1"/>
        <end position="18"/>
    </location>
</feature>
<dbReference type="GO" id="GO:0005615">
    <property type="term" value="C:extracellular space"/>
    <property type="evidence" value="ECO:0007669"/>
    <property type="project" value="TreeGrafter"/>
</dbReference>
<dbReference type="SMART" id="SM00131">
    <property type="entry name" value="KU"/>
    <property type="match status" value="1"/>
</dbReference>
<evidence type="ECO:0000256" key="3">
    <source>
        <dbReference type="ARBA" id="ARBA00023157"/>
    </source>
</evidence>
<name>A0A9N9RDP4_9NEOP</name>
<evidence type="ECO:0000256" key="2">
    <source>
        <dbReference type="ARBA" id="ARBA00022900"/>
    </source>
</evidence>
<dbReference type="InterPro" id="IPR050098">
    <property type="entry name" value="TFPI/VKTCI-like"/>
</dbReference>
<evidence type="ECO:0000313" key="6">
    <source>
        <dbReference type="EMBL" id="CAG9794452.1"/>
    </source>
</evidence>
<dbReference type="AlphaFoldDB" id="A0A9N9RDP4"/>
<proteinExistence type="predicted"/>
<reference evidence="6" key="1">
    <citation type="submission" date="2021-12" db="EMBL/GenBank/DDBJ databases">
        <authorList>
            <person name="King R."/>
        </authorList>
    </citation>
    <scope>NUCLEOTIDE SEQUENCE</scope>
</reference>
<organism evidence="6 7">
    <name type="scientific">Diatraea saccharalis</name>
    <name type="common">sugarcane borer</name>
    <dbReference type="NCBI Taxonomy" id="40085"/>
    <lineage>
        <taxon>Eukaryota</taxon>
        <taxon>Metazoa</taxon>
        <taxon>Ecdysozoa</taxon>
        <taxon>Arthropoda</taxon>
        <taxon>Hexapoda</taxon>
        <taxon>Insecta</taxon>
        <taxon>Pterygota</taxon>
        <taxon>Neoptera</taxon>
        <taxon>Endopterygota</taxon>
        <taxon>Lepidoptera</taxon>
        <taxon>Glossata</taxon>
        <taxon>Ditrysia</taxon>
        <taxon>Pyraloidea</taxon>
        <taxon>Crambidae</taxon>
        <taxon>Crambinae</taxon>
        <taxon>Diatraea</taxon>
    </lineage>
</organism>
<dbReference type="InterPro" id="IPR002223">
    <property type="entry name" value="Kunitz_BPTI"/>
</dbReference>
<sequence>MNKLLVIIVLLCVGYCVAIDPVCLLPTDTGPCRALKTRYAYKQVQGECVTFTYGGCQGNANNFESLDQCRKTCL</sequence>
<reference evidence="6" key="2">
    <citation type="submission" date="2022-10" db="EMBL/GenBank/DDBJ databases">
        <authorList>
            <consortium name="ENA_rothamsted_submissions"/>
            <consortium name="culmorum"/>
            <person name="King R."/>
        </authorList>
    </citation>
    <scope>NUCLEOTIDE SEQUENCE</scope>
</reference>
<dbReference type="PRINTS" id="PR00759">
    <property type="entry name" value="BASICPTASE"/>
</dbReference>
<dbReference type="InterPro" id="IPR020901">
    <property type="entry name" value="Prtase_inh_Kunz-CS"/>
</dbReference>
<dbReference type="PANTHER" id="PTHR10083:SF328">
    <property type="entry name" value="TISSUE FACTOR PATHWAY INHIBITOR"/>
    <property type="match status" value="1"/>
</dbReference>
<dbReference type="Proteomes" id="UP001153714">
    <property type="component" value="Chromosome 6"/>
</dbReference>
<dbReference type="PROSITE" id="PS00280">
    <property type="entry name" value="BPTI_KUNITZ_1"/>
    <property type="match status" value="1"/>
</dbReference>
<evidence type="ECO:0000256" key="4">
    <source>
        <dbReference type="SAM" id="SignalP"/>
    </source>
</evidence>
<dbReference type="PROSITE" id="PS50279">
    <property type="entry name" value="BPTI_KUNITZ_2"/>
    <property type="match status" value="1"/>
</dbReference>
<gene>
    <name evidence="6" type="ORF">DIATSA_LOCUS11827</name>
</gene>
<dbReference type="GO" id="GO:0004867">
    <property type="term" value="F:serine-type endopeptidase inhibitor activity"/>
    <property type="evidence" value="ECO:0007669"/>
    <property type="project" value="UniProtKB-KW"/>
</dbReference>
<feature type="domain" description="BPTI/Kunitz inhibitor" evidence="5">
    <location>
        <begin position="23"/>
        <end position="73"/>
    </location>
</feature>
<dbReference type="PANTHER" id="PTHR10083">
    <property type="entry name" value="KUNITZ-TYPE PROTEASE INHIBITOR-RELATED"/>
    <property type="match status" value="1"/>
</dbReference>
<keyword evidence="1" id="KW-0646">Protease inhibitor</keyword>
<dbReference type="Gene3D" id="4.10.410.10">
    <property type="entry name" value="Pancreatic trypsin inhibitor Kunitz domain"/>
    <property type="match status" value="1"/>
</dbReference>